<dbReference type="PATRIC" id="fig|1423751.3.peg.943"/>
<dbReference type="EMBL" id="AYZO01000026">
    <property type="protein sequence ID" value="KRN10901.1"/>
    <property type="molecule type" value="Genomic_DNA"/>
</dbReference>
<dbReference type="Proteomes" id="UP000051521">
    <property type="component" value="Unassembled WGS sequence"/>
</dbReference>
<proteinExistence type="predicted"/>
<keyword evidence="4" id="KW-1185">Reference proteome</keyword>
<evidence type="ECO:0000313" key="2">
    <source>
        <dbReference type="EMBL" id="KRN10901.1"/>
    </source>
</evidence>
<sequence length="78" mass="8932">MKITNKTTLYSIWEIFVGKWAYVKQKDGSTKRLYIVDVDDEFDPDGVGIEQDIFIYNNSGSDDYGNGMLISDIDEINL</sequence>
<gene>
    <name evidence="1" type="ORF">BN52_01090</name>
    <name evidence="2" type="ORF">FC38_GL000911</name>
</gene>
<reference evidence="1 3" key="1">
    <citation type="submission" date="2012-06" db="EMBL/GenBank/DDBJ databases">
        <title>Draft genome sequence of Lactobacillus gigeriorum CRBIP 24.85T, isolated from chicken crop.</title>
        <authorList>
            <person name="Cousin S."/>
            <person name="Ma L."/>
            <person name="Creno S."/>
            <person name="Clermont D."/>
            <person name="Loux V."/>
            <person name="Bizet C."/>
            <person name="Bouchier C."/>
        </authorList>
    </citation>
    <scope>NUCLEOTIDE SEQUENCE [LARGE SCALE GENOMIC DNA]</scope>
    <source>
        <strain evidence="3">CRBIP 24.85T</strain>
        <strain evidence="1">Type strain: CRBIP 24.85</strain>
    </source>
</reference>
<evidence type="ECO:0000313" key="3">
    <source>
        <dbReference type="Proteomes" id="UP000009326"/>
    </source>
</evidence>
<comment type="caution">
    <text evidence="1">The sequence shown here is derived from an EMBL/GenBank/DDBJ whole genome shotgun (WGS) entry which is preliminary data.</text>
</comment>
<evidence type="ECO:0000313" key="4">
    <source>
        <dbReference type="Proteomes" id="UP000051521"/>
    </source>
</evidence>
<dbReference type="OrthoDB" id="9977849at2"/>
<dbReference type="EMBL" id="CAKC01000094">
    <property type="protein sequence ID" value="CCI87907.1"/>
    <property type="molecule type" value="Genomic_DNA"/>
</dbReference>
<reference evidence="2 4" key="2">
    <citation type="journal article" date="2015" name="Genome Announc.">
        <title>Expanding the biotechnology potential of lactobacilli through comparative genomics of 213 strains and associated genera.</title>
        <authorList>
            <person name="Sun Z."/>
            <person name="Harris H.M."/>
            <person name="McCann A."/>
            <person name="Guo C."/>
            <person name="Argimon S."/>
            <person name="Zhang W."/>
            <person name="Yang X."/>
            <person name="Jeffery I.B."/>
            <person name="Cooney J.C."/>
            <person name="Kagawa T.F."/>
            <person name="Liu W."/>
            <person name="Song Y."/>
            <person name="Salvetti E."/>
            <person name="Wrobel A."/>
            <person name="Rasinkangas P."/>
            <person name="Parkhill J."/>
            <person name="Rea M.C."/>
            <person name="O'Sullivan O."/>
            <person name="Ritari J."/>
            <person name="Douillard F.P."/>
            <person name="Paul Ross R."/>
            <person name="Yang R."/>
            <person name="Briner A.E."/>
            <person name="Felis G.E."/>
            <person name="de Vos W.M."/>
            <person name="Barrangou R."/>
            <person name="Klaenhammer T.R."/>
            <person name="Caufield P.W."/>
            <person name="Cui Y."/>
            <person name="Zhang H."/>
            <person name="O'Toole P.W."/>
        </authorList>
    </citation>
    <scope>NUCLEOTIDE SEQUENCE [LARGE SCALE GENOMIC DNA]</scope>
    <source>
        <strain evidence="2 4">DSM 23908</strain>
    </source>
</reference>
<name>I7J3P5_9LACO</name>
<dbReference type="Proteomes" id="UP000009326">
    <property type="component" value="Unassembled WGS sequence"/>
</dbReference>
<organism evidence="1 3">
    <name type="scientific">Lactobacillus gigeriorum DSM 23908 = CRBIP 24.85</name>
    <dbReference type="NCBI Taxonomy" id="1423751"/>
    <lineage>
        <taxon>Bacteria</taxon>
        <taxon>Bacillati</taxon>
        <taxon>Bacillota</taxon>
        <taxon>Bacilli</taxon>
        <taxon>Lactobacillales</taxon>
        <taxon>Lactobacillaceae</taxon>
        <taxon>Lactobacillus</taxon>
    </lineage>
</organism>
<accession>I7J3P5</accession>
<dbReference type="RefSeq" id="WP_008474264.1">
    <property type="nucleotide sequence ID" value="NZ_AYZO01000026.1"/>
</dbReference>
<evidence type="ECO:0000313" key="1">
    <source>
        <dbReference type="EMBL" id="CCI87907.1"/>
    </source>
</evidence>
<protein>
    <submittedName>
        <fullName evidence="1">Uncharacterized protein</fullName>
    </submittedName>
</protein>
<dbReference type="AlphaFoldDB" id="I7J3P5"/>